<dbReference type="Proteomes" id="UP000194236">
    <property type="component" value="Unassembled WGS sequence"/>
</dbReference>
<dbReference type="Gene3D" id="3.40.50.720">
    <property type="entry name" value="NAD(P)-binding Rossmann-like Domain"/>
    <property type="match status" value="1"/>
</dbReference>
<dbReference type="OrthoDB" id="47007at2759"/>
<sequence>MKILKLSCSSHQSVNINSINIENSKLISPNHLKKVAAKEMNARDFSEKVVLITGSSGGIGLETAKYFSRCGAK</sequence>
<feature type="non-terminal residue" evidence="1">
    <location>
        <position position="73"/>
    </location>
</feature>
<accession>A0A1Y3ATK7</accession>
<dbReference type="EMBL" id="MUJZ01062387">
    <property type="protein sequence ID" value="OTF71144.1"/>
    <property type="molecule type" value="Genomic_DNA"/>
</dbReference>
<reference evidence="1 2" key="1">
    <citation type="submission" date="2017-03" db="EMBL/GenBank/DDBJ databases">
        <title>Genome Survey of Euroglyphus maynei.</title>
        <authorList>
            <person name="Arlian L.G."/>
            <person name="Morgan M.S."/>
            <person name="Rider S.D."/>
        </authorList>
    </citation>
    <scope>NUCLEOTIDE SEQUENCE [LARGE SCALE GENOMIC DNA]</scope>
    <source>
        <strain evidence="1">Arlian Lab</strain>
        <tissue evidence="1">Whole body</tissue>
    </source>
</reference>
<evidence type="ECO:0000313" key="1">
    <source>
        <dbReference type="EMBL" id="OTF71144.1"/>
    </source>
</evidence>
<protein>
    <submittedName>
        <fullName evidence="1">Uncharacterized protein</fullName>
    </submittedName>
</protein>
<proteinExistence type="predicted"/>
<evidence type="ECO:0000313" key="2">
    <source>
        <dbReference type="Proteomes" id="UP000194236"/>
    </source>
</evidence>
<dbReference type="InterPro" id="IPR036291">
    <property type="entry name" value="NAD(P)-bd_dom_sf"/>
</dbReference>
<dbReference type="AlphaFoldDB" id="A0A1Y3ATK7"/>
<name>A0A1Y3ATK7_EURMA</name>
<keyword evidence="2" id="KW-1185">Reference proteome</keyword>
<gene>
    <name evidence="1" type="ORF">BLA29_013653</name>
</gene>
<comment type="caution">
    <text evidence="1">The sequence shown here is derived from an EMBL/GenBank/DDBJ whole genome shotgun (WGS) entry which is preliminary data.</text>
</comment>
<organism evidence="1 2">
    <name type="scientific">Euroglyphus maynei</name>
    <name type="common">Mayne's house dust mite</name>
    <dbReference type="NCBI Taxonomy" id="6958"/>
    <lineage>
        <taxon>Eukaryota</taxon>
        <taxon>Metazoa</taxon>
        <taxon>Ecdysozoa</taxon>
        <taxon>Arthropoda</taxon>
        <taxon>Chelicerata</taxon>
        <taxon>Arachnida</taxon>
        <taxon>Acari</taxon>
        <taxon>Acariformes</taxon>
        <taxon>Sarcoptiformes</taxon>
        <taxon>Astigmata</taxon>
        <taxon>Psoroptidia</taxon>
        <taxon>Analgoidea</taxon>
        <taxon>Pyroglyphidae</taxon>
        <taxon>Pyroglyphinae</taxon>
        <taxon>Euroglyphus</taxon>
    </lineage>
</organism>
<dbReference type="SUPFAM" id="SSF51735">
    <property type="entry name" value="NAD(P)-binding Rossmann-fold domains"/>
    <property type="match status" value="1"/>
</dbReference>